<dbReference type="AlphaFoldDB" id="A0AAN8G3D1"/>
<protein>
    <recommendedName>
        <fullName evidence="2">HECT domain-containing protein</fullName>
    </recommendedName>
</protein>
<name>A0AAN8G3D1_PATCE</name>
<dbReference type="Gene3D" id="3.30.2410.10">
    <property type="entry name" value="Hect, E3 ligase catalytic domain"/>
    <property type="match status" value="1"/>
</dbReference>
<comment type="caution">
    <text evidence="3">The sequence shown here is derived from an EMBL/GenBank/DDBJ whole genome shotgun (WGS) entry which is preliminary data.</text>
</comment>
<organism evidence="3 4">
    <name type="scientific">Patella caerulea</name>
    <name type="common">Rayed Mediterranean limpet</name>
    <dbReference type="NCBI Taxonomy" id="87958"/>
    <lineage>
        <taxon>Eukaryota</taxon>
        <taxon>Metazoa</taxon>
        <taxon>Spiralia</taxon>
        <taxon>Lophotrochozoa</taxon>
        <taxon>Mollusca</taxon>
        <taxon>Gastropoda</taxon>
        <taxon>Patellogastropoda</taxon>
        <taxon>Patelloidea</taxon>
        <taxon>Patellidae</taxon>
        <taxon>Patella</taxon>
    </lineage>
</organism>
<gene>
    <name evidence="3" type="ORF">SNE40_021116</name>
</gene>
<evidence type="ECO:0000259" key="2">
    <source>
        <dbReference type="Pfam" id="PF00632"/>
    </source>
</evidence>
<sequence>MDKDLIDFLRERNLPEENITRIIDEKIDAHIIVLMEDSSLETYIPLYGDRIAVKNFCSEKTTHRGNKKESLINKLKKRLGKVDSSYKDGASSSHLLGNKRAEKTTRKIELAWMHKEGDHSKQVRVQTGGGVRNIELPKTSTMKEILDESLDLFFPGGKSKRGLVQEFDFELLDFQQEPVEKSFTLEKYYDRSKIRSLRFHLLSIPKQLNARLTENKTPRTEDVIKIMDEVDNISDEKSLNSFDEAGAGESVNNIDTMSIDNEVVFQFFDQNYEIEEHNDGTLSDPISCQKLELCIHRGNALMEMISFFKIPDILSASLDIKIVLPNGKLEAGEGSGVFKDCITEFWTSFYENCTIGSNFKIPFLRHDFQLEEWQSVARIIHKGFEECDYVPISLSKVFLEEAIYGKMVSDLFEDYMQYLSESERELVKKALAEFSEVDEDDMFEFLDSHQCRKKVTHENFRSVVLELAHKELIQQPKYVLDCFSPILKSIAYVMTPDDLSKFYKHSEATPKGIIKILTFPDNMDSQEREVRQYLKTYIKESDKKTLRSFLRFCTAIDIIPPEPNTIKVQFSEMAGFTRCPVGHTCGRVLELPKMYENFPSFRAEFNSLLTSDVWVMDII</sequence>
<dbReference type="Proteomes" id="UP001347796">
    <property type="component" value="Unassembled WGS sequence"/>
</dbReference>
<dbReference type="InterPro" id="IPR000569">
    <property type="entry name" value="HECT_dom"/>
</dbReference>
<dbReference type="GO" id="GO:0004842">
    <property type="term" value="F:ubiquitin-protein transferase activity"/>
    <property type="evidence" value="ECO:0007669"/>
    <property type="project" value="InterPro"/>
</dbReference>
<evidence type="ECO:0000256" key="1">
    <source>
        <dbReference type="ARBA" id="ARBA00022786"/>
    </source>
</evidence>
<feature type="domain" description="HECT" evidence="2">
    <location>
        <begin position="410"/>
        <end position="593"/>
    </location>
</feature>
<dbReference type="Pfam" id="PF00632">
    <property type="entry name" value="HECT"/>
    <property type="match status" value="1"/>
</dbReference>
<dbReference type="SUPFAM" id="SSF56204">
    <property type="entry name" value="Hect, E3 ligase catalytic domain"/>
    <property type="match status" value="1"/>
</dbReference>
<dbReference type="InterPro" id="IPR035983">
    <property type="entry name" value="Hect_E3_ubiquitin_ligase"/>
</dbReference>
<evidence type="ECO:0000313" key="4">
    <source>
        <dbReference type="Proteomes" id="UP001347796"/>
    </source>
</evidence>
<accession>A0AAN8G3D1</accession>
<keyword evidence="4" id="KW-1185">Reference proteome</keyword>
<evidence type="ECO:0000313" key="3">
    <source>
        <dbReference type="EMBL" id="KAK6167003.1"/>
    </source>
</evidence>
<keyword evidence="1" id="KW-0833">Ubl conjugation pathway</keyword>
<proteinExistence type="predicted"/>
<reference evidence="3 4" key="1">
    <citation type="submission" date="2024-01" db="EMBL/GenBank/DDBJ databases">
        <title>The genome of the rayed Mediterranean limpet Patella caerulea (Linnaeus, 1758).</title>
        <authorList>
            <person name="Anh-Thu Weber A."/>
            <person name="Halstead-Nussloch G."/>
        </authorList>
    </citation>
    <scope>NUCLEOTIDE SEQUENCE [LARGE SCALE GENOMIC DNA]</scope>
    <source>
        <strain evidence="3">AATW-2023a</strain>
        <tissue evidence="3">Whole specimen</tissue>
    </source>
</reference>
<dbReference type="EMBL" id="JAZGQO010000018">
    <property type="protein sequence ID" value="KAK6167003.1"/>
    <property type="molecule type" value="Genomic_DNA"/>
</dbReference>